<dbReference type="Gene3D" id="2.40.100.10">
    <property type="entry name" value="Cyclophilin-like"/>
    <property type="match status" value="1"/>
</dbReference>
<dbReference type="EMBL" id="FOTF01000005">
    <property type="protein sequence ID" value="SFK97444.1"/>
    <property type="molecule type" value="Genomic_DNA"/>
</dbReference>
<dbReference type="Pfam" id="PF02682">
    <property type="entry name" value="CT_C_D"/>
    <property type="match status" value="1"/>
</dbReference>
<dbReference type="InterPro" id="IPR029000">
    <property type="entry name" value="Cyclophilin-like_dom_sf"/>
</dbReference>
<keyword evidence="6" id="KW-1185">Reference proteome</keyword>
<gene>
    <name evidence="5" type="ORF">SAMN04488004_105103</name>
</gene>
<keyword evidence="1" id="KW-0547">Nucleotide-binding</keyword>
<evidence type="ECO:0000313" key="6">
    <source>
        <dbReference type="Proteomes" id="UP000199550"/>
    </source>
</evidence>
<dbReference type="OrthoDB" id="9778567at2"/>
<dbReference type="PANTHER" id="PTHR34698:SF2">
    <property type="entry name" value="5-OXOPROLINASE SUBUNIT B"/>
    <property type="match status" value="1"/>
</dbReference>
<dbReference type="PANTHER" id="PTHR34698">
    <property type="entry name" value="5-OXOPROLINASE SUBUNIT B"/>
    <property type="match status" value="1"/>
</dbReference>
<dbReference type="InterPro" id="IPR003833">
    <property type="entry name" value="CT_C_D"/>
</dbReference>
<feature type="domain" description="Carboxyltransferase" evidence="4">
    <location>
        <begin position="30"/>
        <end position="230"/>
    </location>
</feature>
<protein>
    <submittedName>
        <fullName evidence="5">Sensor histidine kinase inhibitor, KipI family</fullName>
    </submittedName>
</protein>
<sequence>MTLGVSRWALTGKVCVLLSLPDDTRPAENWTLSALGQDGIVVRFGDGRQAQTAAAIGFGAAVRAAELEGVVEVATALTSVLVRFDPMLVARAAVEANLRDVLVAPRVAGATQGRLWTIPACFGGESGPQLADAAALAGMSEAAARAELAGAEVSVLAIGFAPGQPYLGHLPQAWDLPRQQALTPQVPAGALVVALRQLVLFANPSPTGWRWVGRCAFRPFMAERAAPFAMRAGDRVRWALTDESTIDALGAEPDGLGGALCEVAP</sequence>
<evidence type="ECO:0000259" key="4">
    <source>
        <dbReference type="SMART" id="SM00796"/>
    </source>
</evidence>
<name>A0A1I4DV43_9RHOB</name>
<dbReference type="Gene3D" id="3.30.1360.40">
    <property type="match status" value="1"/>
</dbReference>
<dbReference type="InterPro" id="IPR010016">
    <property type="entry name" value="PxpB"/>
</dbReference>
<dbReference type="Proteomes" id="UP000199550">
    <property type="component" value="Unassembled WGS sequence"/>
</dbReference>
<keyword evidence="3" id="KW-0067">ATP-binding</keyword>
<dbReference type="SUPFAM" id="SSF160467">
    <property type="entry name" value="PH0987 N-terminal domain-like"/>
    <property type="match status" value="1"/>
</dbReference>
<organism evidence="5 6">
    <name type="scientific">Loktanella salsilacus</name>
    <dbReference type="NCBI Taxonomy" id="195913"/>
    <lineage>
        <taxon>Bacteria</taxon>
        <taxon>Pseudomonadati</taxon>
        <taxon>Pseudomonadota</taxon>
        <taxon>Alphaproteobacteria</taxon>
        <taxon>Rhodobacterales</taxon>
        <taxon>Roseobacteraceae</taxon>
        <taxon>Loktanella</taxon>
    </lineage>
</organism>
<dbReference type="GO" id="GO:0005524">
    <property type="term" value="F:ATP binding"/>
    <property type="evidence" value="ECO:0007669"/>
    <property type="project" value="UniProtKB-KW"/>
</dbReference>
<reference evidence="5 6" key="1">
    <citation type="submission" date="2016-10" db="EMBL/GenBank/DDBJ databases">
        <authorList>
            <person name="de Groot N.N."/>
        </authorList>
    </citation>
    <scope>NUCLEOTIDE SEQUENCE [LARGE SCALE GENOMIC DNA]</scope>
    <source>
        <strain evidence="5 6">DSM 16199</strain>
    </source>
</reference>
<dbReference type="AlphaFoldDB" id="A0A1I4DV43"/>
<evidence type="ECO:0000313" key="5">
    <source>
        <dbReference type="EMBL" id="SFK97444.1"/>
    </source>
</evidence>
<proteinExistence type="predicted"/>
<dbReference type="SMART" id="SM00796">
    <property type="entry name" value="AHS1"/>
    <property type="match status" value="1"/>
</dbReference>
<evidence type="ECO:0000256" key="1">
    <source>
        <dbReference type="ARBA" id="ARBA00022741"/>
    </source>
</evidence>
<dbReference type="STRING" id="195913.SAMN04488004_105103"/>
<accession>A0A1I4DV43</accession>
<evidence type="ECO:0000256" key="2">
    <source>
        <dbReference type="ARBA" id="ARBA00022801"/>
    </source>
</evidence>
<evidence type="ECO:0000256" key="3">
    <source>
        <dbReference type="ARBA" id="ARBA00022840"/>
    </source>
</evidence>
<dbReference type="SUPFAM" id="SSF50891">
    <property type="entry name" value="Cyclophilin-like"/>
    <property type="match status" value="1"/>
</dbReference>
<dbReference type="GO" id="GO:0016787">
    <property type="term" value="F:hydrolase activity"/>
    <property type="evidence" value="ECO:0007669"/>
    <property type="project" value="UniProtKB-KW"/>
</dbReference>
<keyword evidence="2" id="KW-0378">Hydrolase</keyword>